<comment type="caution">
    <text evidence="2">The sequence shown here is derived from an EMBL/GenBank/DDBJ whole genome shotgun (WGS) entry which is preliminary data.</text>
</comment>
<feature type="transmembrane region" description="Helical" evidence="1">
    <location>
        <begin position="202"/>
        <end position="225"/>
    </location>
</feature>
<keyword evidence="1" id="KW-1133">Transmembrane helix</keyword>
<keyword evidence="1" id="KW-0472">Membrane</keyword>
<name>A0ABQ4C1H1_9ACTN</name>
<feature type="transmembrane region" description="Helical" evidence="1">
    <location>
        <begin position="145"/>
        <end position="164"/>
    </location>
</feature>
<evidence type="ECO:0000313" key="3">
    <source>
        <dbReference type="Proteomes" id="UP000624325"/>
    </source>
</evidence>
<gene>
    <name evidence="2" type="ORF">Air01nite_27270</name>
</gene>
<keyword evidence="3" id="KW-1185">Reference proteome</keyword>
<dbReference type="Pfam" id="PF19590">
    <property type="entry name" value="TrbL_3"/>
    <property type="match status" value="1"/>
</dbReference>
<dbReference type="EMBL" id="BONC01000016">
    <property type="protein sequence ID" value="GIF56632.1"/>
    <property type="molecule type" value="Genomic_DNA"/>
</dbReference>
<dbReference type="InterPro" id="IPR045782">
    <property type="entry name" value="TrbL_3"/>
</dbReference>
<evidence type="ECO:0000313" key="2">
    <source>
        <dbReference type="EMBL" id="GIF56632.1"/>
    </source>
</evidence>
<dbReference type="Proteomes" id="UP000624325">
    <property type="component" value="Unassembled WGS sequence"/>
</dbReference>
<keyword evidence="1" id="KW-0812">Transmembrane</keyword>
<accession>A0ABQ4C1H1</accession>
<protein>
    <recommendedName>
        <fullName evidence="4">TrbL/VirB6 plasmid conjugal transfer protein</fullName>
    </recommendedName>
</protein>
<proteinExistence type="predicted"/>
<organism evidence="2 3">
    <name type="scientific">Asanoa iriomotensis</name>
    <dbReference type="NCBI Taxonomy" id="234613"/>
    <lineage>
        <taxon>Bacteria</taxon>
        <taxon>Bacillati</taxon>
        <taxon>Actinomycetota</taxon>
        <taxon>Actinomycetes</taxon>
        <taxon>Micromonosporales</taxon>
        <taxon>Micromonosporaceae</taxon>
        <taxon>Asanoa</taxon>
    </lineage>
</organism>
<feature type="transmembrane region" description="Helical" evidence="1">
    <location>
        <begin position="245"/>
        <end position="262"/>
    </location>
</feature>
<feature type="transmembrane region" description="Helical" evidence="1">
    <location>
        <begin position="53"/>
        <end position="73"/>
    </location>
</feature>
<feature type="transmembrane region" description="Helical" evidence="1">
    <location>
        <begin position="170"/>
        <end position="190"/>
    </location>
</feature>
<evidence type="ECO:0000256" key="1">
    <source>
        <dbReference type="SAM" id="Phobius"/>
    </source>
</evidence>
<reference evidence="2 3" key="1">
    <citation type="submission" date="2021-01" db="EMBL/GenBank/DDBJ databases">
        <title>Whole genome shotgun sequence of Asanoa iriomotensis NBRC 100142.</title>
        <authorList>
            <person name="Komaki H."/>
            <person name="Tamura T."/>
        </authorList>
    </citation>
    <scope>NUCLEOTIDE SEQUENCE [LARGE SCALE GENOMIC DNA]</scope>
    <source>
        <strain evidence="2 3">NBRC 100142</strain>
    </source>
</reference>
<feature type="transmembrane region" description="Helical" evidence="1">
    <location>
        <begin position="85"/>
        <end position="107"/>
    </location>
</feature>
<sequence>MVDHFLDGTIDWVADRIIDVLSGVLAFLTSEMFLSPDVTVLPQVQTIAGRSALVVNACFGLAIITVGVALMVSGSVQTRYTLKDFLPRLVVGFALSVFAMPMCAVIIQVANALTVSMVGTDTPTVDAVTMARTHVVAALADPHTALLALLVGPLIVGLTASLVVGWLVRIGVLIILAGLAPIALACHSLPWTEPVAYLWWRALLGCLATPTLQAVTLATGVELILDPRSNLPVVMGLPQTDLLNLFIVAVVLWVTVSIPGFVRRVVRQPRSRSTGAVLARVAVVQTVGRHLRRRPAASPRVRVSNHTHRRQRRVVLNRET</sequence>
<dbReference type="RefSeq" id="WP_203702512.1">
    <property type="nucleotide sequence ID" value="NZ_BAAALU010000001.1"/>
</dbReference>
<evidence type="ECO:0008006" key="4">
    <source>
        <dbReference type="Google" id="ProtNLM"/>
    </source>
</evidence>